<protein>
    <recommendedName>
        <fullName evidence="1">DUF4159 domain-containing protein</fullName>
    </recommendedName>
</protein>
<evidence type="ECO:0000313" key="2">
    <source>
        <dbReference type="EMBL" id="SUZ55839.1"/>
    </source>
</evidence>
<evidence type="ECO:0000259" key="1">
    <source>
        <dbReference type="Pfam" id="PF13709"/>
    </source>
</evidence>
<dbReference type="EMBL" id="UINC01000464">
    <property type="protein sequence ID" value="SUZ55839.1"/>
    <property type="molecule type" value="Genomic_DNA"/>
</dbReference>
<feature type="domain" description="DUF4159" evidence="1">
    <location>
        <begin position="30"/>
        <end position="227"/>
    </location>
</feature>
<name>A0A381NNB3_9ZZZZ</name>
<reference evidence="2" key="1">
    <citation type="submission" date="2018-05" db="EMBL/GenBank/DDBJ databases">
        <authorList>
            <person name="Lanie J.A."/>
            <person name="Ng W.-L."/>
            <person name="Kazmierczak K.M."/>
            <person name="Andrzejewski T.M."/>
            <person name="Davidsen T.M."/>
            <person name="Wayne K.J."/>
            <person name="Tettelin H."/>
            <person name="Glass J.I."/>
            <person name="Rusch D."/>
            <person name="Podicherti R."/>
            <person name="Tsui H.-C.T."/>
            <person name="Winkler M.E."/>
        </authorList>
    </citation>
    <scope>NUCLEOTIDE SEQUENCE</scope>
</reference>
<accession>A0A381NNB3</accession>
<organism evidence="2">
    <name type="scientific">marine metagenome</name>
    <dbReference type="NCBI Taxonomy" id="408172"/>
    <lineage>
        <taxon>unclassified sequences</taxon>
        <taxon>metagenomes</taxon>
        <taxon>ecological metagenomes</taxon>
    </lineage>
</organism>
<dbReference type="Gene3D" id="3.40.50.12140">
    <property type="entry name" value="Domain of unknown function DUF4159"/>
    <property type="match status" value="1"/>
</dbReference>
<dbReference type="Pfam" id="PF13709">
    <property type="entry name" value="DUF4159"/>
    <property type="match status" value="1"/>
</dbReference>
<dbReference type="AlphaFoldDB" id="A0A381NNB3"/>
<proteinExistence type="predicted"/>
<dbReference type="InterPro" id="IPR025297">
    <property type="entry name" value="DUF4159"/>
</dbReference>
<sequence length="251" mass="28731">MRKHFFIIVLAYLLLVGVRLATAGYSDLTLPRIIYKGGNDNARPEGLRSLLSQVARRTSIEVNREPIALKLSDPNLFKHPFIYLGGDEAFEPFVDSNLKTLRKFLSYGGFLFIDDNSAKSDSGFDHSVRRMVKRLFPQTPLRNIPRDHSVFRSFYLLNTVSGRAIIKSYMEGVSIKGRTVLIYSANDQAGAWSRNKLGDWNYDVIAGGYRQRQLSIRLGINIILYALTLDYKKDMVHLPIILERLRRYQSP</sequence>
<gene>
    <name evidence="2" type="ORF">METZ01_LOCUS8693</name>
</gene>